<evidence type="ECO:0000313" key="3">
    <source>
        <dbReference type="Proteomes" id="UP001596112"/>
    </source>
</evidence>
<name>A0ABW1BC06_9ACTN</name>
<gene>
    <name evidence="2" type="ORF">ACFQGO_22645</name>
</gene>
<dbReference type="EMBL" id="JBHSNZ010000015">
    <property type="protein sequence ID" value="MFC5810263.1"/>
    <property type="molecule type" value="Genomic_DNA"/>
</dbReference>
<comment type="caution">
    <text evidence="2">The sequence shown here is derived from an EMBL/GenBank/DDBJ whole genome shotgun (WGS) entry which is preliminary data.</text>
</comment>
<keyword evidence="3" id="KW-1185">Reference proteome</keyword>
<dbReference type="GO" id="GO:0016787">
    <property type="term" value="F:hydrolase activity"/>
    <property type="evidence" value="ECO:0007669"/>
    <property type="project" value="UniProtKB-KW"/>
</dbReference>
<dbReference type="Proteomes" id="UP001596112">
    <property type="component" value="Unassembled WGS sequence"/>
</dbReference>
<protein>
    <submittedName>
        <fullName evidence="2">Fumarylacetoacetate hydrolase family protein</fullName>
    </submittedName>
</protein>
<feature type="domain" description="Fumarylacetoacetase-like C-terminal" evidence="1">
    <location>
        <begin position="76"/>
        <end position="298"/>
    </location>
</feature>
<sequence length="309" mass="33393">MRWTTYRSPTDATPRIGVLDGDHIAECPSSRRLLDLFDADGSRLAAAADEALSAGRRWRLADLTLEAPIPVPPSVRDFMAFEDHLKPILAARGATIDKAWYEIPAFYFTNPAAVTGPNTDVPAAPGAVQLDYELEVAAVIGRSGRNLTPEQGQAAIAGYLLMCDWSARDLQRRERPVGLGPVKGKDWATSFGPFFVTADELPVTPGARTPDLTLTAAVNGRPYSKGHLRDLYWTFGQMISYASRGTEVRPGDIIGSGTVGTGCIADLSARFSQEQYPWLKPGDRVRLDGGLLGAIDCRLLEAAPVVPLD</sequence>
<dbReference type="InterPro" id="IPR011234">
    <property type="entry name" value="Fumarylacetoacetase-like_C"/>
</dbReference>
<dbReference type="PANTHER" id="PTHR43211:SF1">
    <property type="entry name" value="BLL6422 PROTEIN"/>
    <property type="match status" value="1"/>
</dbReference>
<dbReference type="PANTHER" id="PTHR43211">
    <property type="entry name" value="FUMARYLACETOACETATE HYDROLASE"/>
    <property type="match status" value="1"/>
</dbReference>
<evidence type="ECO:0000259" key="1">
    <source>
        <dbReference type="Pfam" id="PF01557"/>
    </source>
</evidence>
<evidence type="ECO:0000313" key="2">
    <source>
        <dbReference type="EMBL" id="MFC5810263.1"/>
    </source>
</evidence>
<dbReference type="Gene3D" id="3.90.850.10">
    <property type="entry name" value="Fumarylacetoacetase-like, C-terminal domain"/>
    <property type="match status" value="1"/>
</dbReference>
<organism evidence="2 3">
    <name type="scientific">Streptomyces heilongjiangensis</name>
    <dbReference type="NCBI Taxonomy" id="945052"/>
    <lineage>
        <taxon>Bacteria</taxon>
        <taxon>Bacillati</taxon>
        <taxon>Actinomycetota</taxon>
        <taxon>Actinomycetes</taxon>
        <taxon>Kitasatosporales</taxon>
        <taxon>Streptomycetaceae</taxon>
        <taxon>Streptomyces</taxon>
    </lineage>
</organism>
<proteinExistence type="predicted"/>
<keyword evidence="2" id="KW-0378">Hydrolase</keyword>
<dbReference type="RefSeq" id="WP_272171757.1">
    <property type="nucleotide sequence ID" value="NZ_JAQOSL010000036.1"/>
</dbReference>
<accession>A0ABW1BC06</accession>
<reference evidence="3" key="1">
    <citation type="journal article" date="2019" name="Int. J. Syst. Evol. Microbiol.">
        <title>The Global Catalogue of Microorganisms (GCM) 10K type strain sequencing project: providing services to taxonomists for standard genome sequencing and annotation.</title>
        <authorList>
            <consortium name="The Broad Institute Genomics Platform"/>
            <consortium name="The Broad Institute Genome Sequencing Center for Infectious Disease"/>
            <person name="Wu L."/>
            <person name="Ma J."/>
        </authorList>
    </citation>
    <scope>NUCLEOTIDE SEQUENCE [LARGE SCALE GENOMIC DNA]</scope>
    <source>
        <strain evidence="3">JCM 9918</strain>
    </source>
</reference>
<dbReference type="Pfam" id="PF01557">
    <property type="entry name" value="FAA_hydrolase"/>
    <property type="match status" value="1"/>
</dbReference>
<dbReference type="SUPFAM" id="SSF56529">
    <property type="entry name" value="FAH"/>
    <property type="match status" value="1"/>
</dbReference>
<dbReference type="InterPro" id="IPR036663">
    <property type="entry name" value="Fumarylacetoacetase_C_sf"/>
</dbReference>